<keyword evidence="2" id="KW-1185">Reference proteome</keyword>
<dbReference type="Pfam" id="PF01791">
    <property type="entry name" value="DeoC"/>
    <property type="match status" value="1"/>
</dbReference>
<comment type="caution">
    <text evidence="1">The sequence shown here is derived from an EMBL/GenBank/DDBJ whole genome shotgun (WGS) entry which is preliminary data.</text>
</comment>
<reference evidence="1 2" key="1">
    <citation type="submission" date="2020-08" db="EMBL/GenBank/DDBJ databases">
        <title>Genomic Encyclopedia of Type Strains, Phase IV (KMG-IV): sequencing the most valuable type-strain genomes for metagenomic binning, comparative biology and taxonomic classification.</title>
        <authorList>
            <person name="Goeker M."/>
        </authorList>
    </citation>
    <scope>NUCLEOTIDE SEQUENCE [LARGE SCALE GENOMIC DNA]</scope>
    <source>
        <strain evidence="1 2">DSM 16268</strain>
    </source>
</reference>
<dbReference type="PIRSF" id="PIRSF038992">
    <property type="entry name" value="Aldolase_Ia"/>
    <property type="match status" value="1"/>
</dbReference>
<organism evidence="1 2">
    <name type="scientific">Prosthecomicrobium pneumaticum</name>
    <dbReference type="NCBI Taxonomy" id="81895"/>
    <lineage>
        <taxon>Bacteria</taxon>
        <taxon>Pseudomonadati</taxon>
        <taxon>Pseudomonadota</taxon>
        <taxon>Alphaproteobacteria</taxon>
        <taxon>Hyphomicrobiales</taxon>
        <taxon>Kaistiaceae</taxon>
        <taxon>Prosthecomicrobium</taxon>
    </lineage>
</organism>
<dbReference type="EMBL" id="JACHOO010000001">
    <property type="protein sequence ID" value="MBB5751435.1"/>
    <property type="molecule type" value="Genomic_DNA"/>
</dbReference>
<evidence type="ECO:0000313" key="1">
    <source>
        <dbReference type="EMBL" id="MBB5751435.1"/>
    </source>
</evidence>
<gene>
    <name evidence="1" type="ORF">GGQ63_000478</name>
</gene>
<dbReference type="GO" id="GO:0004332">
    <property type="term" value="F:fructose-bisphosphate aldolase activity"/>
    <property type="evidence" value="ECO:0007669"/>
    <property type="project" value="InterPro"/>
</dbReference>
<name>A0A7W9FJE4_9HYPH</name>
<dbReference type="PANTHER" id="PTHR47916:SF1">
    <property type="entry name" value="3-HYDROXY-5-PHOSPHONOOXYPENTANE-2,4-DIONE THIOLASE"/>
    <property type="match status" value="1"/>
</dbReference>
<sequence>MTAIGKARRMARLFRKSSGRMLCLPIDHGMMVGPIPGLADPGPVLDAMEAAGVDAVIVNPGMLMRHHKRFEGGPAIILRLDQTTMWRTGSATGYPDTHTRQLVTVEEAVQLGAEAVITYLFTCNNDPAQETECFRICADVAREARRFGIVHFMEAMAAKGGFANAEDPEIVALNCRMAGELGADVLKTDWCGAEGFAKVAAQSLAPVAVAGGASSGDEAALFAFAGEAVAAGAAGLMFGRNVFQRADITGTLKELVSIVHR</sequence>
<dbReference type="RefSeq" id="WP_183852101.1">
    <property type="nucleotide sequence ID" value="NZ_JACHOO010000001.1"/>
</dbReference>
<dbReference type="InterPro" id="IPR002915">
    <property type="entry name" value="DeoC/FbaB/LacD_aldolase"/>
</dbReference>
<dbReference type="PANTHER" id="PTHR47916">
    <property type="entry name" value="FRUCTOSE-BISPHOSPHATE ALDOLASE CLASS 1"/>
    <property type="match status" value="1"/>
</dbReference>
<dbReference type="InterPro" id="IPR041720">
    <property type="entry name" value="FbaB-like"/>
</dbReference>
<dbReference type="Gene3D" id="3.20.20.70">
    <property type="entry name" value="Aldolase class I"/>
    <property type="match status" value="1"/>
</dbReference>
<dbReference type="AlphaFoldDB" id="A0A7W9FJE4"/>
<dbReference type="SUPFAM" id="SSF51569">
    <property type="entry name" value="Aldolase"/>
    <property type="match status" value="1"/>
</dbReference>
<dbReference type="InterPro" id="IPR050456">
    <property type="entry name" value="DeoC/FbaB_aldolase"/>
</dbReference>
<proteinExistence type="predicted"/>
<evidence type="ECO:0000313" key="2">
    <source>
        <dbReference type="Proteomes" id="UP000523821"/>
    </source>
</evidence>
<dbReference type="InterPro" id="IPR013785">
    <property type="entry name" value="Aldolase_TIM"/>
</dbReference>
<accession>A0A7W9FJE4</accession>
<dbReference type="SMART" id="SM01133">
    <property type="entry name" value="DeoC"/>
    <property type="match status" value="1"/>
</dbReference>
<dbReference type="Proteomes" id="UP000523821">
    <property type="component" value="Unassembled WGS sequence"/>
</dbReference>
<protein>
    <submittedName>
        <fullName evidence="1">DhnA family fructose-bisphosphate aldolase class Ia</fullName>
    </submittedName>
</protein>